<dbReference type="SMART" id="SM01231">
    <property type="entry name" value="H-kinase_dim"/>
    <property type="match status" value="1"/>
</dbReference>
<feature type="domain" description="HPt" evidence="15">
    <location>
        <begin position="1"/>
        <end position="104"/>
    </location>
</feature>
<dbReference type="OrthoDB" id="9803176at2"/>
<keyword evidence="6" id="KW-0808">Transferase</keyword>
<dbReference type="InterPro" id="IPR005467">
    <property type="entry name" value="His_kinase_dom"/>
</dbReference>
<dbReference type="PANTHER" id="PTHR43395:SF10">
    <property type="entry name" value="CHEMOTAXIS PROTEIN CHEA"/>
    <property type="match status" value="1"/>
</dbReference>
<dbReference type="InterPro" id="IPR036061">
    <property type="entry name" value="CheW-like_dom_sf"/>
</dbReference>
<evidence type="ECO:0000256" key="8">
    <source>
        <dbReference type="ARBA" id="ARBA00022777"/>
    </source>
</evidence>
<keyword evidence="7" id="KW-0547">Nucleotide-binding</keyword>
<dbReference type="InterPro" id="IPR036890">
    <property type="entry name" value="HATPase_C_sf"/>
</dbReference>
<evidence type="ECO:0000256" key="1">
    <source>
        <dbReference type="ARBA" id="ARBA00000085"/>
    </source>
</evidence>
<comment type="catalytic activity">
    <reaction evidence="1">
        <text>ATP + protein L-histidine = ADP + protein N-phospho-L-histidine.</text>
        <dbReference type="EC" id="2.7.13.3"/>
    </reaction>
</comment>
<dbReference type="InterPro" id="IPR008207">
    <property type="entry name" value="Sig_transdc_His_kin_Hpt_dom"/>
</dbReference>
<keyword evidence="10" id="KW-0902">Two-component regulatory system</keyword>
<dbReference type="InterPro" id="IPR002545">
    <property type="entry name" value="CheW-lke_dom"/>
</dbReference>
<dbReference type="SUPFAM" id="SSF47226">
    <property type="entry name" value="Histidine-containing phosphotransfer domain, HPT domain"/>
    <property type="match status" value="1"/>
</dbReference>
<evidence type="ECO:0000256" key="3">
    <source>
        <dbReference type="ARBA" id="ARBA00021495"/>
    </source>
</evidence>
<dbReference type="PROSITE" id="PS50109">
    <property type="entry name" value="HIS_KIN"/>
    <property type="match status" value="1"/>
</dbReference>
<evidence type="ECO:0000259" key="13">
    <source>
        <dbReference type="PROSITE" id="PS50109"/>
    </source>
</evidence>
<evidence type="ECO:0000256" key="9">
    <source>
        <dbReference type="ARBA" id="ARBA00022840"/>
    </source>
</evidence>
<feature type="domain" description="Histidine kinase" evidence="13">
    <location>
        <begin position="340"/>
        <end position="550"/>
    </location>
</feature>
<keyword evidence="5 12" id="KW-0597">Phosphoprotein</keyword>
<dbReference type="Pfam" id="PF01584">
    <property type="entry name" value="CheW"/>
    <property type="match status" value="1"/>
</dbReference>
<accession>Q30RX9</accession>
<evidence type="ECO:0000259" key="14">
    <source>
        <dbReference type="PROSITE" id="PS50851"/>
    </source>
</evidence>
<dbReference type="GO" id="GO:0006935">
    <property type="term" value="P:chemotaxis"/>
    <property type="evidence" value="ECO:0007669"/>
    <property type="project" value="UniProtKB-KW"/>
</dbReference>
<dbReference type="EC" id="2.7.13.3" evidence="2"/>
<dbReference type="eggNOG" id="COG0643">
    <property type="taxonomic scope" value="Bacteria"/>
</dbReference>
<dbReference type="PRINTS" id="PR00344">
    <property type="entry name" value="BCTRLSENSOR"/>
</dbReference>
<proteinExistence type="predicted"/>
<dbReference type="InterPro" id="IPR037006">
    <property type="entry name" value="CheA-like_homodim_sf"/>
</dbReference>
<dbReference type="Gene3D" id="2.30.30.40">
    <property type="entry name" value="SH3 Domains"/>
    <property type="match status" value="1"/>
</dbReference>
<dbReference type="FunFam" id="3.30.565.10:FF:000016">
    <property type="entry name" value="Chemotaxis protein CheA, putative"/>
    <property type="match status" value="1"/>
</dbReference>
<keyword evidence="9" id="KW-0067">ATP-binding</keyword>
<dbReference type="SMART" id="SM00073">
    <property type="entry name" value="HPT"/>
    <property type="match status" value="1"/>
</dbReference>
<dbReference type="Pfam" id="PF02895">
    <property type="entry name" value="H-kinase_dim"/>
    <property type="match status" value="1"/>
</dbReference>
<dbReference type="CDD" id="cd00731">
    <property type="entry name" value="CheA_reg"/>
    <property type="match status" value="1"/>
</dbReference>
<dbReference type="Pfam" id="PF02518">
    <property type="entry name" value="HATPase_c"/>
    <property type="match status" value="1"/>
</dbReference>
<gene>
    <name evidence="16" type="ordered locus">Suden_0974</name>
</gene>
<dbReference type="Gene3D" id="1.20.120.160">
    <property type="entry name" value="HPT domain"/>
    <property type="match status" value="1"/>
</dbReference>
<dbReference type="SMART" id="SM00387">
    <property type="entry name" value="HATPase_c"/>
    <property type="match status" value="1"/>
</dbReference>
<feature type="domain" description="CheW-like" evidence="14">
    <location>
        <begin position="552"/>
        <end position="687"/>
    </location>
</feature>
<evidence type="ECO:0000256" key="12">
    <source>
        <dbReference type="PROSITE-ProRule" id="PRU00110"/>
    </source>
</evidence>
<dbReference type="AlphaFoldDB" id="Q30RX9"/>
<dbReference type="GO" id="GO:0005737">
    <property type="term" value="C:cytoplasm"/>
    <property type="evidence" value="ECO:0007669"/>
    <property type="project" value="InterPro"/>
</dbReference>
<evidence type="ECO:0000256" key="5">
    <source>
        <dbReference type="ARBA" id="ARBA00022553"/>
    </source>
</evidence>
<evidence type="ECO:0000313" key="16">
    <source>
        <dbReference type="EMBL" id="ABB44252.1"/>
    </source>
</evidence>
<dbReference type="InterPro" id="IPR004358">
    <property type="entry name" value="Sig_transdc_His_kin-like_C"/>
</dbReference>
<evidence type="ECO:0000256" key="4">
    <source>
        <dbReference type="ARBA" id="ARBA00022500"/>
    </source>
</evidence>
<evidence type="ECO:0000256" key="2">
    <source>
        <dbReference type="ARBA" id="ARBA00012438"/>
    </source>
</evidence>
<dbReference type="Pfam" id="PF01627">
    <property type="entry name" value="Hpt"/>
    <property type="match status" value="1"/>
</dbReference>
<evidence type="ECO:0000259" key="15">
    <source>
        <dbReference type="PROSITE" id="PS50894"/>
    </source>
</evidence>
<keyword evidence="4" id="KW-0145">Chemotaxis</keyword>
<dbReference type="GO" id="GO:0000155">
    <property type="term" value="F:phosphorelay sensor kinase activity"/>
    <property type="evidence" value="ECO:0007669"/>
    <property type="project" value="InterPro"/>
</dbReference>
<dbReference type="SUPFAM" id="SSF55874">
    <property type="entry name" value="ATPase domain of HSP90 chaperone/DNA topoisomerase II/histidine kinase"/>
    <property type="match status" value="1"/>
</dbReference>
<protein>
    <recommendedName>
        <fullName evidence="3">Chemotaxis protein CheA</fullName>
        <ecNumber evidence="2">2.7.13.3</ecNumber>
    </recommendedName>
</protein>
<evidence type="ECO:0000256" key="11">
    <source>
        <dbReference type="ARBA" id="ARBA00035100"/>
    </source>
</evidence>
<dbReference type="Gene3D" id="1.10.287.560">
    <property type="entry name" value="Histidine kinase CheA-like, homodimeric domain"/>
    <property type="match status" value="1"/>
</dbReference>
<organism evidence="16 17">
    <name type="scientific">Sulfurimonas denitrificans (strain ATCC 33889 / DSM 1251)</name>
    <name type="common">Thiomicrospira denitrificans (strain ATCC 33889 / DSM 1251)</name>
    <dbReference type="NCBI Taxonomy" id="326298"/>
    <lineage>
        <taxon>Bacteria</taxon>
        <taxon>Pseudomonadati</taxon>
        <taxon>Campylobacterota</taxon>
        <taxon>Epsilonproteobacteria</taxon>
        <taxon>Campylobacterales</taxon>
        <taxon>Sulfurimonadaceae</taxon>
        <taxon>Sulfurimonas</taxon>
    </lineage>
</organism>
<evidence type="ECO:0000256" key="6">
    <source>
        <dbReference type="ARBA" id="ARBA00022679"/>
    </source>
</evidence>
<dbReference type="STRING" id="326298.Suden_0974"/>
<dbReference type="PROSITE" id="PS50851">
    <property type="entry name" value="CHEW"/>
    <property type="match status" value="1"/>
</dbReference>
<feature type="modified residue" description="Phosphohistidine" evidence="12">
    <location>
        <position position="47"/>
    </location>
</feature>
<dbReference type="PROSITE" id="PS50894">
    <property type="entry name" value="HPT"/>
    <property type="match status" value="1"/>
</dbReference>
<sequence length="691" mass="78420">MNKHDRVMQIFLNECKEILEEIAPKLLNLEDTPNDKNLINDIFRGIHTLKGNANSFGFVKLGEFVHHFEDLLSIYRKDESVLDSSEVDLFIRSFDIVGSVFEYEEDGVDGYPTNYYEILEEIKKALNIKENSKESFEEIVSASSFAHVAQESVIVKKMVEHTQYNLKDIGDKKIYEIKLELDSDIYLRGYNHQIFFRLLESLGTLLYSNYIIDENIPTLEEFNTEHSYVKSLYIYLLSDSDEMDILDVFEFIAQEHEVSLSVVDLKELETLQEKESKEEESQSQETLYVQNGSKEHKSVAKSSIRVESAKLDELFDSIGELVIAQSYISQNEKIRSINDNELNQYLEMLSKSTRIIQSKVMSLRMIPIRDTFLKMKRVVRDVSVKTSKEIELILSGEDTEIDKTMVDKLSEPLIHLLRNSVDHGIEESAHDRVALGKEECGNIYLSAAHKGSSFVIEIRDDGRGIDTQKILQKAIEKGFAKEGASYTQDEIINFLFCAGFSTANSITDISGRGVGLDAVRQSIEELRGKVTVESELGVGTIFRIILPLTLAIIDGLTIRVDNEMLIVPTLSVVESFSPIIKDIHYVKGEGEFINYRGEILPIVRLNRLLGLNKSKTEFENSTFICIDHERGRYIIQVDELLGRQQVVIKSLGVLSNNVKEISGAAILGTGQIALILNTEGVRDHLDFEYSA</sequence>
<keyword evidence="17" id="KW-1185">Reference proteome</keyword>
<dbReference type="SMART" id="SM00260">
    <property type="entry name" value="CheW"/>
    <property type="match status" value="1"/>
</dbReference>
<dbReference type="InterPro" id="IPR036641">
    <property type="entry name" value="HPT_dom_sf"/>
</dbReference>
<dbReference type="InterPro" id="IPR003594">
    <property type="entry name" value="HATPase_dom"/>
</dbReference>
<dbReference type="PANTHER" id="PTHR43395">
    <property type="entry name" value="SENSOR HISTIDINE KINASE CHEA"/>
    <property type="match status" value="1"/>
</dbReference>
<dbReference type="HOGENOM" id="CLU_000650_3_6_7"/>
<dbReference type="GO" id="GO:0005524">
    <property type="term" value="F:ATP binding"/>
    <property type="evidence" value="ECO:0007669"/>
    <property type="project" value="UniProtKB-KW"/>
</dbReference>
<dbReference type="Proteomes" id="UP000002714">
    <property type="component" value="Chromosome"/>
</dbReference>
<dbReference type="Gene3D" id="3.30.565.10">
    <property type="entry name" value="Histidine kinase-like ATPase, C-terminal domain"/>
    <property type="match status" value="1"/>
</dbReference>
<comment type="function">
    <text evidence="11">Involved in the transmission of sensory signals from the chemoreceptors to the flagellar motors. CheA is autophosphorylated; it can transfer its phosphate group to either CheB or CheY.</text>
</comment>
<dbReference type="EMBL" id="CP000153">
    <property type="protein sequence ID" value="ABB44252.1"/>
    <property type="molecule type" value="Genomic_DNA"/>
</dbReference>
<dbReference type="InterPro" id="IPR004105">
    <property type="entry name" value="CheA-like_dim"/>
</dbReference>
<evidence type="ECO:0000313" key="17">
    <source>
        <dbReference type="Proteomes" id="UP000002714"/>
    </source>
</evidence>
<dbReference type="SUPFAM" id="SSF50341">
    <property type="entry name" value="CheW-like"/>
    <property type="match status" value="1"/>
</dbReference>
<name>Q30RX9_SULDN</name>
<evidence type="ECO:0000256" key="10">
    <source>
        <dbReference type="ARBA" id="ARBA00023012"/>
    </source>
</evidence>
<reference evidence="16 17" key="1">
    <citation type="journal article" date="2008" name="Appl. Environ. Microbiol.">
        <title>Genome of the epsilonproteobacterial chemolithoautotroph Sulfurimonas denitrificans.</title>
        <authorList>
            <person name="Sievert S.M."/>
            <person name="Scott K.M."/>
            <person name="Klotz M.G."/>
            <person name="Chain P.S.G."/>
            <person name="Hauser L.J."/>
            <person name="Hemp J."/>
            <person name="Huegler M."/>
            <person name="Land M."/>
            <person name="Lapidus A."/>
            <person name="Larimer F.W."/>
            <person name="Lucas S."/>
            <person name="Malfatti S.A."/>
            <person name="Meyer F."/>
            <person name="Paulsen I.T."/>
            <person name="Ren Q."/>
            <person name="Simon J."/>
            <person name="Bailey K."/>
            <person name="Diaz E."/>
            <person name="Fitzpatrick K.A."/>
            <person name="Glover B."/>
            <person name="Gwatney N."/>
            <person name="Korajkic A."/>
            <person name="Long A."/>
            <person name="Mobberley J.M."/>
            <person name="Pantry S.N."/>
            <person name="Pazder G."/>
            <person name="Peterson S."/>
            <person name="Quintanilla J.D."/>
            <person name="Sprinkle R."/>
            <person name="Stephens J."/>
            <person name="Thomas P."/>
            <person name="Vaughn R."/>
            <person name="Weber M.J."/>
            <person name="Wooten L.L."/>
        </authorList>
    </citation>
    <scope>NUCLEOTIDE SEQUENCE [LARGE SCALE GENOMIC DNA]</scope>
    <source>
        <strain evidence="17">ATCC 33889 / DSM 1251</strain>
    </source>
</reference>
<evidence type="ECO:0000256" key="7">
    <source>
        <dbReference type="ARBA" id="ARBA00022741"/>
    </source>
</evidence>
<dbReference type="KEGG" id="tdn:Suden_0974"/>
<dbReference type="InterPro" id="IPR051315">
    <property type="entry name" value="Bact_Chemotaxis_CheA"/>
</dbReference>
<keyword evidence="8 16" id="KW-0418">Kinase</keyword>
<dbReference type="CDD" id="cd00088">
    <property type="entry name" value="HPT"/>
    <property type="match status" value="1"/>
</dbReference>
<dbReference type="RefSeq" id="WP_011372604.1">
    <property type="nucleotide sequence ID" value="NC_007575.1"/>
</dbReference>
<dbReference type="InterPro" id="IPR036097">
    <property type="entry name" value="HisK_dim/P_sf"/>
</dbReference>
<dbReference type="SUPFAM" id="SSF47384">
    <property type="entry name" value="Homodimeric domain of signal transducing histidine kinase"/>
    <property type="match status" value="1"/>
</dbReference>